<evidence type="ECO:0000313" key="3">
    <source>
        <dbReference type="Proteomes" id="UP000308530"/>
    </source>
</evidence>
<dbReference type="Proteomes" id="UP000308530">
    <property type="component" value="Chromosome"/>
</dbReference>
<proteinExistence type="predicted"/>
<evidence type="ECO:0008006" key="4">
    <source>
        <dbReference type="Google" id="ProtNLM"/>
    </source>
</evidence>
<evidence type="ECO:0000256" key="1">
    <source>
        <dbReference type="SAM" id="Phobius"/>
    </source>
</evidence>
<reference evidence="2 3" key="1">
    <citation type="submission" date="2020-06" db="EMBL/GenBank/DDBJ databases">
        <title>Genome sequence of Rhizobium sp strain ADMK78.</title>
        <authorList>
            <person name="Rahi P."/>
        </authorList>
    </citation>
    <scope>NUCLEOTIDE SEQUENCE [LARGE SCALE GENOMIC DNA]</scope>
    <source>
        <strain evidence="2 3">ADMK78</strain>
    </source>
</reference>
<sequence>MQKTRQLFQDKSGVAAVEFALIFPVMVFLVMTAFVAFEIVRHDSFNRRIAGSLSDVLSRSEGLRRSELEKLAHDVERSFSQIGETFGMRVSSHIFDDEGRGAAVWVYHYGAFPEGDGFHDLPKGSMGESFILVEMINSYENVFPGLMRDVGEHWAIKVSSASRPRTVPLISITND</sequence>
<name>A0ABX6QJ15_9HYPH</name>
<keyword evidence="1" id="KW-1133">Transmembrane helix</keyword>
<dbReference type="EMBL" id="CP058350">
    <property type="protein sequence ID" value="QLF68528.1"/>
    <property type="molecule type" value="Genomic_DNA"/>
</dbReference>
<protein>
    <recommendedName>
        <fullName evidence="4">Pilus assembly protein</fullName>
    </recommendedName>
</protein>
<organism evidence="2 3">
    <name type="scientific">Peteryoungia desertarenae</name>
    <dbReference type="NCBI Taxonomy" id="1813451"/>
    <lineage>
        <taxon>Bacteria</taxon>
        <taxon>Pseudomonadati</taxon>
        <taxon>Pseudomonadota</taxon>
        <taxon>Alphaproteobacteria</taxon>
        <taxon>Hyphomicrobiales</taxon>
        <taxon>Rhizobiaceae</taxon>
        <taxon>Peteryoungia</taxon>
    </lineage>
</organism>
<dbReference type="RefSeq" id="WP_138288612.1">
    <property type="nucleotide sequence ID" value="NZ_CP058350.1"/>
</dbReference>
<evidence type="ECO:0000313" key="2">
    <source>
        <dbReference type="EMBL" id="QLF68528.1"/>
    </source>
</evidence>
<keyword evidence="3" id="KW-1185">Reference proteome</keyword>
<feature type="transmembrane region" description="Helical" evidence="1">
    <location>
        <begin position="20"/>
        <end position="40"/>
    </location>
</feature>
<accession>A0ABX6QJ15</accession>
<keyword evidence="1" id="KW-0472">Membrane</keyword>
<gene>
    <name evidence="2" type="ORF">FE840_002595</name>
</gene>
<keyword evidence="1" id="KW-0812">Transmembrane</keyword>